<comment type="pathway">
    <text evidence="3">Glycan metabolism; cellulose degradation.</text>
</comment>
<evidence type="ECO:0000256" key="12">
    <source>
        <dbReference type="ARBA" id="ARBA00023326"/>
    </source>
</evidence>
<evidence type="ECO:0000256" key="9">
    <source>
        <dbReference type="ARBA" id="ARBA00023180"/>
    </source>
</evidence>
<keyword evidence="9" id="KW-0325">Glycoprotein</keyword>
<reference evidence="24" key="1">
    <citation type="submission" date="2021-06" db="EMBL/GenBank/DDBJ databases">
        <title>Comparative genomics, transcriptomics and evolutionary studies reveal genomic signatures of adaptation to plant cell wall in hemibiotrophic fungi.</title>
        <authorList>
            <consortium name="DOE Joint Genome Institute"/>
            <person name="Baroncelli R."/>
            <person name="Diaz J.F."/>
            <person name="Benocci T."/>
            <person name="Peng M."/>
            <person name="Battaglia E."/>
            <person name="Haridas S."/>
            <person name="Andreopoulos W."/>
            <person name="Labutti K."/>
            <person name="Pangilinan J."/>
            <person name="Floch G.L."/>
            <person name="Makela M.R."/>
            <person name="Henrissat B."/>
            <person name="Grigoriev I.V."/>
            <person name="Crouch J.A."/>
            <person name="De Vries R.P."/>
            <person name="Sukno S.A."/>
            <person name="Thon M.R."/>
        </authorList>
    </citation>
    <scope>NUCLEOTIDE SEQUENCE</scope>
    <source>
        <strain evidence="24">CBS 102054</strain>
    </source>
</reference>
<dbReference type="SMART" id="SM01217">
    <property type="entry name" value="Fn3_like"/>
    <property type="match status" value="1"/>
</dbReference>
<dbReference type="RefSeq" id="XP_060443449.1">
    <property type="nucleotide sequence ID" value="XM_060593917.1"/>
</dbReference>
<dbReference type="InterPro" id="IPR013783">
    <property type="entry name" value="Ig-like_fold"/>
</dbReference>
<dbReference type="GeneID" id="85478779"/>
<dbReference type="FunFam" id="3.20.20.300:FF:000002">
    <property type="entry name" value="Probable beta-glucosidase"/>
    <property type="match status" value="1"/>
</dbReference>
<evidence type="ECO:0000313" key="24">
    <source>
        <dbReference type="EMBL" id="KAK1634842.1"/>
    </source>
</evidence>
<keyword evidence="7 22" id="KW-0732">Signal</keyword>
<dbReference type="SUPFAM" id="SSF51445">
    <property type="entry name" value="(Trans)glycosidases"/>
    <property type="match status" value="1"/>
</dbReference>
<proteinExistence type="inferred from homology"/>
<accession>A0AAI9ZMQ1</accession>
<evidence type="ECO:0000256" key="21">
    <source>
        <dbReference type="ARBA" id="ARBA00083611"/>
    </source>
</evidence>
<evidence type="ECO:0000256" key="17">
    <source>
        <dbReference type="ARBA" id="ARBA00041808"/>
    </source>
</evidence>
<evidence type="ECO:0000256" key="7">
    <source>
        <dbReference type="ARBA" id="ARBA00022729"/>
    </source>
</evidence>
<evidence type="ECO:0000256" key="5">
    <source>
        <dbReference type="ARBA" id="ARBA00012744"/>
    </source>
</evidence>
<evidence type="ECO:0000256" key="15">
    <source>
        <dbReference type="ARBA" id="ARBA00041276"/>
    </source>
</evidence>
<dbReference type="Pfam" id="PF00933">
    <property type="entry name" value="Glyco_hydro_3"/>
    <property type="match status" value="1"/>
</dbReference>
<evidence type="ECO:0000256" key="14">
    <source>
        <dbReference type="ARBA" id="ARBA00039579"/>
    </source>
</evidence>
<evidence type="ECO:0000256" key="13">
    <source>
        <dbReference type="ARBA" id="ARBA00024983"/>
    </source>
</evidence>
<dbReference type="InterPro" id="IPR017853">
    <property type="entry name" value="GH"/>
</dbReference>
<dbReference type="Proteomes" id="UP001243989">
    <property type="component" value="Unassembled WGS sequence"/>
</dbReference>
<evidence type="ECO:0000256" key="2">
    <source>
        <dbReference type="ARBA" id="ARBA00004613"/>
    </source>
</evidence>
<comment type="function">
    <text evidence="13">Beta-glucosidases are one of a number of cellulolytic enzymes involved in the degradation of cellulosic biomass. Catalyzes the last step releasing glucose from the inhibitory cellobiose.</text>
</comment>
<dbReference type="PANTHER" id="PTHR42715:SF12">
    <property type="entry name" value="BETA-GLUCOSIDASE G-RELATED"/>
    <property type="match status" value="1"/>
</dbReference>
<dbReference type="PANTHER" id="PTHR42715">
    <property type="entry name" value="BETA-GLUCOSIDASE"/>
    <property type="match status" value="1"/>
</dbReference>
<keyword evidence="25" id="KW-1185">Reference proteome</keyword>
<name>A0AAI9ZMQ1_9PEZI</name>
<dbReference type="Gene3D" id="2.60.40.10">
    <property type="entry name" value="Immunoglobulins"/>
    <property type="match status" value="1"/>
</dbReference>
<dbReference type="SUPFAM" id="SSF52279">
    <property type="entry name" value="Beta-D-glucan exohydrolase, C-terminal domain"/>
    <property type="match status" value="1"/>
</dbReference>
<dbReference type="InterPro" id="IPR002772">
    <property type="entry name" value="Glyco_hydro_3_C"/>
</dbReference>
<feature type="signal peptide" evidence="22">
    <location>
        <begin position="1"/>
        <end position="20"/>
    </location>
</feature>
<evidence type="ECO:0000256" key="4">
    <source>
        <dbReference type="ARBA" id="ARBA00005336"/>
    </source>
</evidence>
<dbReference type="AlphaFoldDB" id="A0AAI9ZMQ1"/>
<feature type="chain" id="PRO_5042484777" description="Beta-glucosidase cel3A" evidence="22">
    <location>
        <begin position="21"/>
        <end position="747"/>
    </location>
</feature>
<organism evidence="24 25">
    <name type="scientific">Colletotrichum phormii</name>
    <dbReference type="NCBI Taxonomy" id="359342"/>
    <lineage>
        <taxon>Eukaryota</taxon>
        <taxon>Fungi</taxon>
        <taxon>Dikarya</taxon>
        <taxon>Ascomycota</taxon>
        <taxon>Pezizomycotina</taxon>
        <taxon>Sordariomycetes</taxon>
        <taxon>Hypocreomycetidae</taxon>
        <taxon>Glomerellales</taxon>
        <taxon>Glomerellaceae</taxon>
        <taxon>Colletotrichum</taxon>
        <taxon>Colletotrichum acutatum species complex</taxon>
    </lineage>
</organism>
<dbReference type="InterPro" id="IPR036962">
    <property type="entry name" value="Glyco_hydro_3_N_sf"/>
</dbReference>
<evidence type="ECO:0000256" key="11">
    <source>
        <dbReference type="ARBA" id="ARBA00023295"/>
    </source>
</evidence>
<comment type="subcellular location">
    <subcellularLocation>
        <location evidence="2">Secreted</location>
    </subcellularLocation>
</comment>
<dbReference type="EC" id="3.2.1.21" evidence="5"/>
<evidence type="ECO:0000313" key="25">
    <source>
        <dbReference type="Proteomes" id="UP001243989"/>
    </source>
</evidence>
<keyword evidence="11" id="KW-0326">Glycosidase</keyword>
<evidence type="ECO:0000256" key="19">
    <source>
        <dbReference type="ARBA" id="ARBA00078013"/>
    </source>
</evidence>
<evidence type="ECO:0000256" key="18">
    <source>
        <dbReference type="ARBA" id="ARBA00070030"/>
    </source>
</evidence>
<dbReference type="GO" id="GO:0009251">
    <property type="term" value="P:glucan catabolic process"/>
    <property type="evidence" value="ECO:0007669"/>
    <property type="project" value="TreeGrafter"/>
</dbReference>
<keyword evidence="12" id="KW-0624">Polysaccharide degradation</keyword>
<dbReference type="GO" id="GO:0005576">
    <property type="term" value="C:extracellular region"/>
    <property type="evidence" value="ECO:0007669"/>
    <property type="project" value="UniProtKB-SubCell"/>
</dbReference>
<evidence type="ECO:0000256" key="6">
    <source>
        <dbReference type="ARBA" id="ARBA00022525"/>
    </source>
</evidence>
<keyword evidence="8 24" id="KW-0378">Hydrolase</keyword>
<evidence type="ECO:0000256" key="8">
    <source>
        <dbReference type="ARBA" id="ARBA00022801"/>
    </source>
</evidence>
<dbReference type="Pfam" id="PF14310">
    <property type="entry name" value="Fn3-like"/>
    <property type="match status" value="1"/>
</dbReference>
<evidence type="ECO:0000256" key="22">
    <source>
        <dbReference type="SAM" id="SignalP"/>
    </source>
</evidence>
<sequence length="747" mass="79595">MFSRGLFFAASATFLGPSLSQTLPPGHTITWDEASAASKDFVSQLTTVEKIGLVTGGYSSPNLPCVGAFGSIERLGFEGVCYSDGPSGYSRSDGVSVFPAGISTAATWDKDLMFRCAVAFGKEFRAKGAHVHLGPSSGPLGRHAVGGRNWESFGPDPYLAGVAMNASVIGIQSVGVQACSKHFIGNEQETQRTSTVSDNGTIIEAISSDIDDRTIHELYLWPFANAVKAGTASIMCSYNRVNGNYSCSNPEMISILKDELAFPGYVVSDWYATHETLSSANSGLDLEMPGNVSAAAGASYFGDSLLDAVNSGLVSAERLGDMATRVLTPYFLLGQDKEFPSIDPSSGAAFLRYQYGHQIAIPSSYAEVPARDVRGNHAELIREIGAGGTVLLKNVNGTLSLTDELNIGVFGNDAPYPTIGSVFLDIGTQPEGFEMGTVDIGGGSGTVRHTDLVSPFEAIRKHVESLGGRVQAVFDNDELADGRFRTIYPVPNVCLLFLKSYATEGQDRQSAELQWSATKAVENTASMCSNTVVIVHGPGVVVIPWADNENVTAILNAHYPGEQTGNSIVDVLWGAVEPSGRLPYSIPKECQASGSEGQMIDYRHLDANAIEPQHEFIHVDTEIAPIADEGNGVGPGELSDLWEVVASTAIEVTNSGSLAGSAVPQLYVSFPNSTTPEGTPVKVLRGFEKVHLGVGETKSVAFELMRRDLSFWDTDQKQWTIPSGAFRFMVGSSSKDIRATTETQVIS</sequence>
<keyword evidence="6" id="KW-0964">Secreted</keyword>
<evidence type="ECO:0000259" key="23">
    <source>
        <dbReference type="SMART" id="SM01217"/>
    </source>
</evidence>
<dbReference type="Gene3D" id="3.20.20.300">
    <property type="entry name" value="Glycoside hydrolase, family 3, N-terminal domain"/>
    <property type="match status" value="1"/>
</dbReference>
<dbReference type="PRINTS" id="PR00133">
    <property type="entry name" value="GLHYDRLASE3"/>
</dbReference>
<comment type="caution">
    <text evidence="24">The sequence shown here is derived from an EMBL/GenBank/DDBJ whole genome shotgun (WGS) entry which is preliminary data.</text>
</comment>
<dbReference type="InterPro" id="IPR001764">
    <property type="entry name" value="Glyco_hydro_3_N"/>
</dbReference>
<comment type="catalytic activity">
    <reaction evidence="1">
        <text>Hydrolysis of terminal, non-reducing beta-D-glucosyl residues with release of beta-D-glucose.</text>
        <dbReference type="EC" id="3.2.1.21"/>
    </reaction>
</comment>
<dbReference type="InterPro" id="IPR026891">
    <property type="entry name" value="Fn3-like"/>
</dbReference>
<protein>
    <recommendedName>
        <fullName evidence="18">Beta-glucosidase cel3A</fullName>
        <ecNumber evidence="5">3.2.1.21</ecNumber>
    </recommendedName>
    <alternativeName>
        <fullName evidence="15">Beta-D-glucoside glucohydrolase G</fullName>
    </alternativeName>
    <alternativeName>
        <fullName evidence="19">Beta-D-glucoside glucohydrolase cel3A</fullName>
    </alternativeName>
    <alternativeName>
        <fullName evidence="16">Cellobiase G</fullName>
    </alternativeName>
    <alternativeName>
        <fullName evidence="21">Cellobiase cel3A</fullName>
    </alternativeName>
    <alternativeName>
        <fullName evidence="17">Gentiobiase G</fullName>
    </alternativeName>
    <alternativeName>
        <fullName evidence="20">Gentiobiase cel3A</fullName>
    </alternativeName>
    <alternativeName>
        <fullName evidence="14">Probable beta-glucosidase G</fullName>
    </alternativeName>
</protein>
<dbReference type="InterPro" id="IPR050288">
    <property type="entry name" value="Cellulose_deg_GH3"/>
</dbReference>
<dbReference type="GO" id="GO:0008422">
    <property type="term" value="F:beta-glucosidase activity"/>
    <property type="evidence" value="ECO:0007669"/>
    <property type="project" value="UniProtKB-EC"/>
</dbReference>
<evidence type="ECO:0000256" key="16">
    <source>
        <dbReference type="ARBA" id="ARBA00041601"/>
    </source>
</evidence>
<comment type="similarity">
    <text evidence="4">Belongs to the glycosyl hydrolase 3 family.</text>
</comment>
<evidence type="ECO:0000256" key="1">
    <source>
        <dbReference type="ARBA" id="ARBA00000448"/>
    </source>
</evidence>
<dbReference type="Gene3D" id="3.40.50.1700">
    <property type="entry name" value="Glycoside hydrolase family 3 C-terminal domain"/>
    <property type="match status" value="1"/>
</dbReference>
<evidence type="ECO:0000256" key="20">
    <source>
        <dbReference type="ARBA" id="ARBA00083231"/>
    </source>
</evidence>
<dbReference type="InterPro" id="IPR036881">
    <property type="entry name" value="Glyco_hydro_3_C_sf"/>
</dbReference>
<evidence type="ECO:0000256" key="3">
    <source>
        <dbReference type="ARBA" id="ARBA00004987"/>
    </source>
</evidence>
<dbReference type="EMBL" id="JAHMHQ010000014">
    <property type="protein sequence ID" value="KAK1634842.1"/>
    <property type="molecule type" value="Genomic_DNA"/>
</dbReference>
<feature type="domain" description="Fibronectin type III-like" evidence="23">
    <location>
        <begin position="662"/>
        <end position="734"/>
    </location>
</feature>
<gene>
    <name evidence="24" type="ORF">BDP81DRAFT_462594</name>
</gene>
<evidence type="ECO:0000256" key="10">
    <source>
        <dbReference type="ARBA" id="ARBA00023277"/>
    </source>
</evidence>
<keyword evidence="10" id="KW-0119">Carbohydrate metabolism</keyword>
<dbReference type="Pfam" id="PF01915">
    <property type="entry name" value="Glyco_hydro_3_C"/>
    <property type="match status" value="1"/>
</dbReference>